<dbReference type="AlphaFoldDB" id="A0A7W7W1U4"/>
<dbReference type="Gene3D" id="3.40.50.300">
    <property type="entry name" value="P-loop containing nucleotide triphosphate hydrolases"/>
    <property type="match status" value="1"/>
</dbReference>
<name>A0A7W7W1U4_9ACTN</name>
<dbReference type="InterPro" id="IPR027417">
    <property type="entry name" value="P-loop_NTPase"/>
</dbReference>
<evidence type="ECO:0000313" key="3">
    <source>
        <dbReference type="EMBL" id="MBB4930673.1"/>
    </source>
</evidence>
<gene>
    <name evidence="3" type="ORF">F4561_001493</name>
</gene>
<feature type="domain" description="KAP NTPase" evidence="2">
    <location>
        <begin position="25"/>
        <end position="309"/>
    </location>
</feature>
<organism evidence="3 4">
    <name type="scientific">Lipingzhangella halophila</name>
    <dbReference type="NCBI Taxonomy" id="1783352"/>
    <lineage>
        <taxon>Bacteria</taxon>
        <taxon>Bacillati</taxon>
        <taxon>Actinomycetota</taxon>
        <taxon>Actinomycetes</taxon>
        <taxon>Streptosporangiales</taxon>
        <taxon>Nocardiopsidaceae</taxon>
        <taxon>Lipingzhangella</taxon>
    </lineage>
</organism>
<dbReference type="InterPro" id="IPR011646">
    <property type="entry name" value="KAP_P-loop"/>
</dbReference>
<accession>A0A7W7W1U4</accession>
<sequence>MTTPRFFDDGPAGDSTGTPDLLGRRRYAEHALQLLDRVRDQSESGVLAMIGPWGAGKSTVLNMIMQALRDSAIDGNTTSWSVAELNPWMYSEVESLAAALFGELRAALPTDDRWGELRQKIGEFGIAISPVGKLGALAGMDASALSAWLFERVRGDVSASATKARAADALRDAGLPVLVVMDDVDRLTPRELLIVFKLIRLVGNLPNVYYLVSFDEQTLIDVLCRSDLVGDDPQRAREFLEKIIQVRLDLPAFRERDAAAMINQSLELLQRSHQVEMSDDEKNRFSLAYFRHLQSRLTTPRAIKRFFAQADATLGPLAGEVDLCDFLLVTFLRTSEPGVYRLMAQFRGALTGSDMDLERAWDAPGGIGAAVETTLAESGCRRGAPHRCSSSTPKFVPRRVSHRRFLGGGPPAGCG</sequence>
<proteinExistence type="predicted"/>
<dbReference type="Proteomes" id="UP000523007">
    <property type="component" value="Unassembled WGS sequence"/>
</dbReference>
<dbReference type="EMBL" id="JACHJT010000001">
    <property type="protein sequence ID" value="MBB4930673.1"/>
    <property type="molecule type" value="Genomic_DNA"/>
</dbReference>
<dbReference type="Pfam" id="PF07693">
    <property type="entry name" value="KAP_NTPase"/>
    <property type="match status" value="1"/>
</dbReference>
<dbReference type="RefSeq" id="WP_184576015.1">
    <property type="nucleotide sequence ID" value="NZ_JACHJT010000001.1"/>
</dbReference>
<dbReference type="SUPFAM" id="SSF52540">
    <property type="entry name" value="P-loop containing nucleoside triphosphate hydrolases"/>
    <property type="match status" value="1"/>
</dbReference>
<keyword evidence="4" id="KW-1185">Reference proteome</keyword>
<protein>
    <submittedName>
        <fullName evidence="3">Putative KAP-like P-loop ATPase</fullName>
    </submittedName>
</protein>
<evidence type="ECO:0000256" key="1">
    <source>
        <dbReference type="SAM" id="MobiDB-lite"/>
    </source>
</evidence>
<evidence type="ECO:0000313" key="4">
    <source>
        <dbReference type="Proteomes" id="UP000523007"/>
    </source>
</evidence>
<evidence type="ECO:0000259" key="2">
    <source>
        <dbReference type="Pfam" id="PF07693"/>
    </source>
</evidence>
<reference evidence="3 4" key="1">
    <citation type="submission" date="2020-08" db="EMBL/GenBank/DDBJ databases">
        <title>Sequencing the genomes of 1000 actinobacteria strains.</title>
        <authorList>
            <person name="Klenk H.-P."/>
        </authorList>
    </citation>
    <scope>NUCLEOTIDE SEQUENCE [LARGE SCALE GENOMIC DNA]</scope>
    <source>
        <strain evidence="3 4">DSM 102030</strain>
    </source>
</reference>
<comment type="caution">
    <text evidence="3">The sequence shown here is derived from an EMBL/GenBank/DDBJ whole genome shotgun (WGS) entry which is preliminary data.</text>
</comment>
<feature type="region of interest" description="Disordered" evidence="1">
    <location>
        <begin position="1"/>
        <end position="20"/>
    </location>
</feature>